<dbReference type="PANTHER" id="PTHR30483:SF6">
    <property type="entry name" value="PERIPLASMIC BINDING PROTEIN OF ABC TRANSPORTER FOR NATURAL AMINO ACIDS"/>
    <property type="match status" value="1"/>
</dbReference>
<dbReference type="InterPro" id="IPR022478">
    <property type="entry name" value="ABC_transptr_sub-bd_PQQ"/>
</dbReference>
<evidence type="ECO:0000256" key="1">
    <source>
        <dbReference type="ARBA" id="ARBA00010062"/>
    </source>
</evidence>
<comment type="caution">
    <text evidence="6">The sequence shown here is derived from an EMBL/GenBank/DDBJ whole genome shotgun (WGS) entry which is preliminary data.</text>
</comment>
<proteinExistence type="inferred from homology"/>
<keyword evidence="7" id="KW-1185">Reference proteome</keyword>
<protein>
    <submittedName>
        <fullName evidence="6">ABC transporter substrate-binding protein</fullName>
    </submittedName>
</protein>
<dbReference type="NCBIfam" id="TIGR03863">
    <property type="entry name" value="PQQ_ABC_bind"/>
    <property type="match status" value="1"/>
</dbReference>
<keyword evidence="3" id="KW-0029">Amino-acid transport</keyword>
<dbReference type="CDD" id="cd06268">
    <property type="entry name" value="PBP1_ABC_transporter_LIVBP-like"/>
    <property type="match status" value="1"/>
</dbReference>
<dbReference type="AlphaFoldDB" id="A0A6L6HTZ9"/>
<dbReference type="Pfam" id="PF13458">
    <property type="entry name" value="Peripla_BP_6"/>
    <property type="match status" value="1"/>
</dbReference>
<evidence type="ECO:0000259" key="5">
    <source>
        <dbReference type="Pfam" id="PF13458"/>
    </source>
</evidence>
<evidence type="ECO:0000256" key="4">
    <source>
        <dbReference type="SAM" id="SignalP"/>
    </source>
</evidence>
<evidence type="ECO:0000313" key="6">
    <source>
        <dbReference type="EMBL" id="MTE00818.1"/>
    </source>
</evidence>
<feature type="signal peptide" evidence="4">
    <location>
        <begin position="1"/>
        <end position="21"/>
    </location>
</feature>
<dbReference type="InterPro" id="IPR051010">
    <property type="entry name" value="BCAA_transport"/>
</dbReference>
<comment type="similarity">
    <text evidence="1">Belongs to the leucine-binding protein family.</text>
</comment>
<reference evidence="6 7" key="1">
    <citation type="submission" date="2019-11" db="EMBL/GenBank/DDBJ databases">
        <authorList>
            <person name="Lang L."/>
        </authorList>
    </citation>
    <scope>NUCLEOTIDE SEQUENCE [LARGE SCALE GENOMIC DNA]</scope>
    <source>
        <strain evidence="6 7">YIM 132242</strain>
    </source>
</reference>
<sequence length="400" mass="43856">MFKAIMGFLAGACALAGPGMAQQPPEAQQIRTAVLRVDERRLPPISRLDLPVADLGFAGARLATEDNDTTGRFMGQDFETVEITATPETAVAEMDRIIADGIQFVVVLADDATTLALADQAGDRAMLLNARARGDALRGADCRFNTIHVAPSHAMLADALAQFLMWKNWPDWLLVHGSHPEDQALAAAYRRSAAKFGATIVEERVYEDTGGARATDSGHVQVQAQIPVFTQRAPDHDILIAADESDIFAPYLPYLTWDPRPVAGSVGLVPRSWHPAMEAWGGTQYQNRFERMANRPIREEDYQAWLALRIVGEAATRTNSADPAALRAFILSDQFDVAGFKGQKLTVRDWDHQVRQPILLTTGLLTTSVSPQDQYLHQTSALDTLGIDRPETECSFPEVP</sequence>
<dbReference type="Gene3D" id="3.40.50.2300">
    <property type="match status" value="2"/>
</dbReference>
<dbReference type="SUPFAM" id="SSF53822">
    <property type="entry name" value="Periplasmic binding protein-like I"/>
    <property type="match status" value="1"/>
</dbReference>
<dbReference type="InterPro" id="IPR028081">
    <property type="entry name" value="Leu-bd"/>
</dbReference>
<accession>A0A6L6HTZ9</accession>
<evidence type="ECO:0000313" key="7">
    <source>
        <dbReference type="Proteomes" id="UP000481417"/>
    </source>
</evidence>
<name>A0A6L6HTZ9_9RHOB</name>
<dbReference type="Proteomes" id="UP000481417">
    <property type="component" value="Unassembled WGS sequence"/>
</dbReference>
<organism evidence="6 7">
    <name type="scientific">Paracoccus lichenicola</name>
    <dbReference type="NCBI Taxonomy" id="2665644"/>
    <lineage>
        <taxon>Bacteria</taxon>
        <taxon>Pseudomonadati</taxon>
        <taxon>Pseudomonadota</taxon>
        <taxon>Alphaproteobacteria</taxon>
        <taxon>Rhodobacterales</taxon>
        <taxon>Paracoccaceae</taxon>
        <taxon>Paracoccus</taxon>
    </lineage>
</organism>
<feature type="chain" id="PRO_5026770757" evidence="4">
    <location>
        <begin position="22"/>
        <end position="400"/>
    </location>
</feature>
<keyword evidence="3" id="KW-0813">Transport</keyword>
<dbReference type="EMBL" id="WMBT01000005">
    <property type="protein sequence ID" value="MTE00818.1"/>
    <property type="molecule type" value="Genomic_DNA"/>
</dbReference>
<dbReference type="GO" id="GO:0006865">
    <property type="term" value="P:amino acid transport"/>
    <property type="evidence" value="ECO:0007669"/>
    <property type="project" value="UniProtKB-KW"/>
</dbReference>
<evidence type="ECO:0000256" key="3">
    <source>
        <dbReference type="ARBA" id="ARBA00022970"/>
    </source>
</evidence>
<keyword evidence="2 4" id="KW-0732">Signal</keyword>
<gene>
    <name evidence="6" type="ORF">GIY56_10995</name>
</gene>
<evidence type="ECO:0000256" key="2">
    <source>
        <dbReference type="ARBA" id="ARBA00022729"/>
    </source>
</evidence>
<dbReference type="InterPro" id="IPR028082">
    <property type="entry name" value="Peripla_BP_I"/>
</dbReference>
<dbReference type="PANTHER" id="PTHR30483">
    <property type="entry name" value="LEUCINE-SPECIFIC-BINDING PROTEIN"/>
    <property type="match status" value="1"/>
</dbReference>
<feature type="domain" description="Leucine-binding protein" evidence="5">
    <location>
        <begin position="58"/>
        <end position="208"/>
    </location>
</feature>